<dbReference type="GO" id="GO:0032259">
    <property type="term" value="P:methylation"/>
    <property type="evidence" value="ECO:0007669"/>
    <property type="project" value="UniProtKB-KW"/>
</dbReference>
<evidence type="ECO:0000313" key="1">
    <source>
        <dbReference type="EMBL" id="OAQ56275.1"/>
    </source>
</evidence>
<dbReference type="AlphaFoldDB" id="A0A179ESR4"/>
<dbReference type="EMBL" id="LWMN01000010">
    <property type="protein sequence ID" value="OAQ56275.1"/>
    <property type="molecule type" value="Genomic_DNA"/>
</dbReference>
<dbReference type="GO" id="GO:0160105">
    <property type="term" value="F:tRNA (adenine(22)-N1)-methyltransferase activity"/>
    <property type="evidence" value="ECO:0007669"/>
    <property type="project" value="InterPro"/>
</dbReference>
<reference evidence="1 2" key="1">
    <citation type="submission" date="2016-04" db="EMBL/GenBank/DDBJ databases">
        <title>Draft genome of an Enterococcus thailandicus strain isolated from bovine feces.</title>
        <authorList>
            <person name="Beukers A.G."/>
            <person name="Zaheer R."/>
            <person name="Goji N."/>
            <person name="Cook S.R."/>
            <person name="Amoako K."/>
            <person name="Chaves A.V."/>
            <person name="Ward M.P."/>
            <person name="Mcallister T.A."/>
        </authorList>
    </citation>
    <scope>NUCLEOTIDE SEQUENCE [LARGE SCALE GENOMIC DNA]</scope>
    <source>
        <strain evidence="1 2">F0711D 46</strain>
    </source>
</reference>
<sequence length="233" mass="26256">MNHLELSQRLATVGEFVPAKARLADIGSDHAYLPVALMLKGKIEFAVAGEVVKGPFESAQKQVRKDGLEERIVVRLANGLAAIEPSDEINAITIAGMGGALIRDILEAGKTRLNQKERLILQPNIGERTLRVWLQENQYQIIEEVILEENKKIYEIIVAEKAASPVSYSPEDLMFGPILRQMKSDIFQVKWQRELAQREAIVQQMIEANKGDKISERQQKFETEIKQIQEVLG</sequence>
<organism evidence="1 2">
    <name type="scientific">Enterococcus thailandicus</name>
    <dbReference type="NCBI Taxonomy" id="417368"/>
    <lineage>
        <taxon>Bacteria</taxon>
        <taxon>Bacillati</taxon>
        <taxon>Bacillota</taxon>
        <taxon>Bacilli</taxon>
        <taxon>Lactobacillales</taxon>
        <taxon>Enterococcaceae</taxon>
        <taxon>Enterococcus</taxon>
    </lineage>
</organism>
<evidence type="ECO:0000313" key="2">
    <source>
        <dbReference type="Proteomes" id="UP000078516"/>
    </source>
</evidence>
<keyword evidence="1" id="KW-0489">Methyltransferase</keyword>
<dbReference type="Gene3D" id="1.10.287.1890">
    <property type="match status" value="1"/>
</dbReference>
<proteinExistence type="predicted"/>
<dbReference type="Proteomes" id="UP000078516">
    <property type="component" value="Unassembled WGS sequence"/>
</dbReference>
<gene>
    <name evidence="1" type="ORF">A6E74_02365</name>
</gene>
<dbReference type="RefSeq" id="WP_067481790.1">
    <property type="nucleotide sequence ID" value="NZ_LWMN01000010.1"/>
</dbReference>
<dbReference type="InterPro" id="IPR029063">
    <property type="entry name" value="SAM-dependent_MTases_sf"/>
</dbReference>
<keyword evidence="2" id="KW-1185">Reference proteome</keyword>
<comment type="caution">
    <text evidence="1">The sequence shown here is derived from an EMBL/GenBank/DDBJ whole genome shotgun (WGS) entry which is preliminary data.</text>
</comment>
<dbReference type="SUPFAM" id="SSF53335">
    <property type="entry name" value="S-adenosyl-L-methionine-dependent methyltransferases"/>
    <property type="match status" value="1"/>
</dbReference>
<protein>
    <submittedName>
        <fullName evidence="1">SAM-dependent methyltransferase</fullName>
    </submittedName>
</protein>
<keyword evidence="1" id="KW-0808">Transferase</keyword>
<dbReference type="Gene3D" id="3.40.50.150">
    <property type="entry name" value="Vaccinia Virus protein VP39"/>
    <property type="match status" value="1"/>
</dbReference>
<accession>A0A179ESR4</accession>
<dbReference type="PIRSF" id="PIRSF018637">
    <property type="entry name" value="TrmK"/>
    <property type="match status" value="1"/>
</dbReference>
<dbReference type="PANTHER" id="PTHR38451:SF1">
    <property type="entry name" value="TRNA (ADENINE(22)-N(1))-METHYLTRANSFERASE"/>
    <property type="match status" value="1"/>
</dbReference>
<dbReference type="Pfam" id="PF04816">
    <property type="entry name" value="TrmK"/>
    <property type="match status" value="1"/>
</dbReference>
<dbReference type="PANTHER" id="PTHR38451">
    <property type="entry name" value="TRNA (ADENINE(22)-N(1))-METHYLTRANSFERASE"/>
    <property type="match status" value="1"/>
</dbReference>
<name>A0A179ESR4_ENTTH</name>
<dbReference type="InterPro" id="IPR006901">
    <property type="entry name" value="TrmK"/>
</dbReference>